<dbReference type="InterPro" id="IPR046938">
    <property type="entry name" value="DNA_clamp_sf"/>
</dbReference>
<dbReference type="Proteomes" id="UP000179807">
    <property type="component" value="Unassembled WGS sequence"/>
</dbReference>
<dbReference type="Gene3D" id="3.70.10.10">
    <property type="match status" value="1"/>
</dbReference>
<feature type="region of interest" description="Disordered" evidence="1">
    <location>
        <begin position="266"/>
        <end position="413"/>
    </location>
</feature>
<comment type="caution">
    <text evidence="2">The sequence shown here is derived from an EMBL/GenBank/DDBJ whole genome shotgun (WGS) entry which is preliminary data.</text>
</comment>
<evidence type="ECO:0000256" key="1">
    <source>
        <dbReference type="SAM" id="MobiDB-lite"/>
    </source>
</evidence>
<evidence type="ECO:0000313" key="2">
    <source>
        <dbReference type="EMBL" id="OHT01794.1"/>
    </source>
</evidence>
<accession>A0A1J4JSR2</accession>
<dbReference type="AlphaFoldDB" id="A0A1J4JSR2"/>
<dbReference type="PANTHER" id="PTHR15237">
    <property type="entry name" value="DNA REPAIR PROTEIN RAD9"/>
    <property type="match status" value="1"/>
</dbReference>
<dbReference type="Pfam" id="PF04139">
    <property type="entry name" value="Rad9"/>
    <property type="match status" value="1"/>
</dbReference>
<dbReference type="PANTHER" id="PTHR15237:SF0">
    <property type="entry name" value="CELL CYCLE CHECKPOINT CONTROL PROTEIN"/>
    <property type="match status" value="1"/>
</dbReference>
<name>A0A1J4JSR2_9EUKA</name>
<feature type="compositionally biased region" description="Polar residues" evidence="1">
    <location>
        <begin position="337"/>
        <end position="351"/>
    </location>
</feature>
<dbReference type="RefSeq" id="XP_068354930.1">
    <property type="nucleotide sequence ID" value="XM_068493620.1"/>
</dbReference>
<feature type="compositionally biased region" description="Low complexity" evidence="1">
    <location>
        <begin position="352"/>
        <end position="363"/>
    </location>
</feature>
<dbReference type="GO" id="GO:0030896">
    <property type="term" value="C:checkpoint clamp complex"/>
    <property type="evidence" value="ECO:0007669"/>
    <property type="project" value="InterPro"/>
</dbReference>
<sequence>MNAEISEPQAIASLKLIFSALRKISDDLILCFDEEKFSIRSLNSTRSALPVIKFKQDFFKTYKYFSVQEKIVAQIPVAAIIMAFKNASNPTLLSFQIPDSDSYQFIVSLVDKYTITHTWEFPLSEAHFLNAIFDLNETCVEVKCRFDVFNGLSEAFKNINTIYMDINSNSKKGAIYFKSSSSDDSNGSLSSTLKIQKSERCEVQISEDVTQMQIAFSLPDFIVGVKIAKLLSQFFTIHIIGPGQPLILRANSTNLIQFEMPLATVSEADDDEDNQTEQAANEESTDINQNDNYDFSNNYNSRYNNANKDNDNDGQFTSNSAEMSQVSAWQINPPPNSSQGSSTTVISVKENSSSVQFDSAASSLTDRKPSRISQTLANGLYAESPPFPTKRRMAGPNTIAQASQPPSEDEDSV</sequence>
<dbReference type="GO" id="GO:0000076">
    <property type="term" value="P:DNA replication checkpoint signaling"/>
    <property type="evidence" value="ECO:0007669"/>
    <property type="project" value="TreeGrafter"/>
</dbReference>
<keyword evidence="3" id="KW-1185">Reference proteome</keyword>
<proteinExistence type="predicted"/>
<dbReference type="InterPro" id="IPR007268">
    <property type="entry name" value="Rad9/Ddc1"/>
</dbReference>
<dbReference type="OrthoDB" id="60092at2759"/>
<dbReference type="EMBL" id="MLAK01000893">
    <property type="protein sequence ID" value="OHT01794.1"/>
    <property type="molecule type" value="Genomic_DNA"/>
</dbReference>
<dbReference type="GO" id="GO:0031573">
    <property type="term" value="P:mitotic intra-S DNA damage checkpoint signaling"/>
    <property type="evidence" value="ECO:0007669"/>
    <property type="project" value="TreeGrafter"/>
</dbReference>
<evidence type="ECO:0000313" key="3">
    <source>
        <dbReference type="Proteomes" id="UP000179807"/>
    </source>
</evidence>
<feature type="compositionally biased region" description="Low complexity" evidence="1">
    <location>
        <begin position="288"/>
        <end position="307"/>
    </location>
</feature>
<organism evidence="2 3">
    <name type="scientific">Tritrichomonas foetus</name>
    <dbReference type="NCBI Taxonomy" id="1144522"/>
    <lineage>
        <taxon>Eukaryota</taxon>
        <taxon>Metamonada</taxon>
        <taxon>Parabasalia</taxon>
        <taxon>Tritrichomonadida</taxon>
        <taxon>Tritrichomonadidae</taxon>
        <taxon>Tritrichomonas</taxon>
    </lineage>
</organism>
<protein>
    <recommendedName>
        <fullName evidence="4">Proliferating cell nuclear antigen</fullName>
    </recommendedName>
</protein>
<evidence type="ECO:0008006" key="4">
    <source>
        <dbReference type="Google" id="ProtNLM"/>
    </source>
</evidence>
<dbReference type="GO" id="GO:0071479">
    <property type="term" value="P:cellular response to ionizing radiation"/>
    <property type="evidence" value="ECO:0007669"/>
    <property type="project" value="TreeGrafter"/>
</dbReference>
<dbReference type="VEuPathDB" id="TrichDB:TRFO_07340"/>
<dbReference type="GO" id="GO:0006281">
    <property type="term" value="P:DNA repair"/>
    <property type="evidence" value="ECO:0007669"/>
    <property type="project" value="TreeGrafter"/>
</dbReference>
<dbReference type="GeneID" id="94828324"/>
<gene>
    <name evidence="2" type="ORF">TRFO_07340</name>
</gene>
<feature type="compositionally biased region" description="Polar residues" evidence="1">
    <location>
        <begin position="314"/>
        <end position="330"/>
    </location>
</feature>
<dbReference type="SUPFAM" id="SSF55979">
    <property type="entry name" value="DNA clamp"/>
    <property type="match status" value="1"/>
</dbReference>
<reference evidence="2" key="1">
    <citation type="submission" date="2016-10" db="EMBL/GenBank/DDBJ databases">
        <authorList>
            <person name="Benchimol M."/>
            <person name="Almeida L.G."/>
            <person name="Vasconcelos A.T."/>
            <person name="Perreira-Neves A."/>
            <person name="Rosa I.A."/>
            <person name="Tasca T."/>
            <person name="Bogo M.R."/>
            <person name="de Souza W."/>
        </authorList>
    </citation>
    <scope>NUCLEOTIDE SEQUENCE [LARGE SCALE GENOMIC DNA]</scope>
    <source>
        <strain evidence="2">K</strain>
    </source>
</reference>